<organism evidence="7 8">
    <name type="scientific">Dillenia turbinata</name>
    <dbReference type="NCBI Taxonomy" id="194707"/>
    <lineage>
        <taxon>Eukaryota</taxon>
        <taxon>Viridiplantae</taxon>
        <taxon>Streptophyta</taxon>
        <taxon>Embryophyta</taxon>
        <taxon>Tracheophyta</taxon>
        <taxon>Spermatophyta</taxon>
        <taxon>Magnoliopsida</taxon>
        <taxon>eudicotyledons</taxon>
        <taxon>Gunneridae</taxon>
        <taxon>Pentapetalae</taxon>
        <taxon>Dilleniales</taxon>
        <taxon>Dilleniaceae</taxon>
        <taxon>Dillenia</taxon>
    </lineage>
</organism>
<name>A0AAN8VPG6_9MAGN</name>
<comment type="caution">
    <text evidence="7">The sequence shown here is derived from an EMBL/GenBank/DDBJ whole genome shotgun (WGS) entry which is preliminary data.</text>
</comment>
<gene>
    <name evidence="7" type="ORF">RJ641_031313</name>
</gene>
<dbReference type="PANTHER" id="PTHR46196">
    <property type="entry name" value="TRANSCRIPTION FACTOR BHLH155-LIKE ISOFORM X1-RELATED"/>
    <property type="match status" value="1"/>
</dbReference>
<keyword evidence="4" id="KW-0539">Nucleus</keyword>
<dbReference type="Proteomes" id="UP001370490">
    <property type="component" value="Unassembled WGS sequence"/>
</dbReference>
<feature type="region of interest" description="Disordered" evidence="5">
    <location>
        <begin position="545"/>
        <end position="583"/>
    </location>
</feature>
<evidence type="ECO:0000256" key="5">
    <source>
        <dbReference type="SAM" id="MobiDB-lite"/>
    </source>
</evidence>
<evidence type="ECO:0000256" key="1">
    <source>
        <dbReference type="ARBA" id="ARBA00004123"/>
    </source>
</evidence>
<accession>A0AAN8VPG6</accession>
<feature type="region of interest" description="Disordered" evidence="5">
    <location>
        <begin position="207"/>
        <end position="229"/>
    </location>
</feature>
<keyword evidence="3" id="KW-0804">Transcription</keyword>
<feature type="domain" description="BHLH" evidence="6">
    <location>
        <begin position="569"/>
        <end position="618"/>
    </location>
</feature>
<dbReference type="GO" id="GO:0003700">
    <property type="term" value="F:DNA-binding transcription factor activity"/>
    <property type="evidence" value="ECO:0007669"/>
    <property type="project" value="InterPro"/>
</dbReference>
<evidence type="ECO:0000313" key="7">
    <source>
        <dbReference type="EMBL" id="KAK6937805.1"/>
    </source>
</evidence>
<evidence type="ECO:0000259" key="6">
    <source>
        <dbReference type="PROSITE" id="PS50888"/>
    </source>
</evidence>
<dbReference type="Pfam" id="PF23176">
    <property type="entry name" value="bHLH_LHW"/>
    <property type="match status" value="1"/>
</dbReference>
<dbReference type="AlphaFoldDB" id="A0AAN8VPG6"/>
<dbReference type="PROSITE" id="PS50888">
    <property type="entry name" value="BHLH"/>
    <property type="match status" value="1"/>
</dbReference>
<dbReference type="Pfam" id="PF14215">
    <property type="entry name" value="bHLH-MYC_N"/>
    <property type="match status" value="1"/>
</dbReference>
<feature type="compositionally biased region" description="Basic and acidic residues" evidence="5">
    <location>
        <begin position="209"/>
        <end position="229"/>
    </location>
</feature>
<dbReference type="InterPro" id="IPR011598">
    <property type="entry name" value="bHLH_dom"/>
</dbReference>
<proteinExistence type="predicted"/>
<reference evidence="7 8" key="1">
    <citation type="submission" date="2023-12" db="EMBL/GenBank/DDBJ databases">
        <title>A high-quality genome assembly for Dillenia turbinata (Dilleniales).</title>
        <authorList>
            <person name="Chanderbali A."/>
        </authorList>
    </citation>
    <scope>NUCLEOTIDE SEQUENCE [LARGE SCALE GENOMIC DNA]</scope>
    <source>
        <strain evidence="7">LSX21</strain>
        <tissue evidence="7">Leaf</tissue>
    </source>
</reference>
<keyword evidence="2" id="KW-0805">Transcription regulation</keyword>
<protein>
    <submittedName>
        <fullName evidence="7">Transcription factor MYC/MYB N-terminal</fullName>
    </submittedName>
</protein>
<dbReference type="EMBL" id="JBAMMX010000006">
    <property type="protein sequence ID" value="KAK6937805.1"/>
    <property type="molecule type" value="Genomic_DNA"/>
</dbReference>
<dbReference type="SUPFAM" id="SSF47459">
    <property type="entry name" value="HLH, helix-loop-helix DNA-binding domain"/>
    <property type="match status" value="1"/>
</dbReference>
<keyword evidence="8" id="KW-1185">Reference proteome</keyword>
<comment type="subcellular location">
    <subcellularLocation>
        <location evidence="1">Nucleus</location>
    </subcellularLocation>
</comment>
<evidence type="ECO:0000256" key="3">
    <source>
        <dbReference type="ARBA" id="ARBA00023163"/>
    </source>
</evidence>
<evidence type="ECO:0000313" key="8">
    <source>
        <dbReference type="Proteomes" id="UP001370490"/>
    </source>
</evidence>
<sequence length="765" mass="85806">MREKKMGFHLHQALKSLCFNTQWKYAIFWKLERRARLVLTWEDMYYSNHDQQRSSEDRSLSKTLEILHEGHFLHDPLGLAVAKMSYHVFSPGEGIVGQVAVTGRYRWIFSDNQMMDSCSSVECFDEWQAQFSAGIRTIAVVAVVPHGVVQLGSMDKVTEDLKLVTHIKECFLALQDTSVVNISDRKRCSSSSSLPLPDMPMQGETLAVSHDKQQNKDKDKDEKKDGIIKKEELNQRLPLLAHPRKHANNPQGVVLPIIDQREAIEGLSACEGLQSSQHKCDGRIELVHSRSELANLETQKQGQMRLWNHGKCERVTSSQHAGVGSGCQYTSYQSNVFENINLCNFILPANSSRVGSQCFPLDALESASYAEKSLNSERSHQEPELYGCVHSDVQLQEDMNSMDFQTELSCKDALNMSLTFSAGFELLEALGPSFLKHNNYQDWHMEESEVGPTMEMSPGIGCSRLAAESGSEDLLEAVVANACLSGLDSKSERSFCKSAESLLTYDKTPERSTHSKLARSSASCSMDRSSFCLVSDIRSSKALSSRSSSMCSERLDKPLEPGKMNKKRSRPGENPRPRPRDRQLIQDRIKELRELVPNGSKCSIDSLLERTIKHMLFLQSITRHAEKLNKCAESRLHDKEAGLLGSSSFEQGSSWAMEVGTDLKVHSIVVENLNMNGQMLIEMLCEECSHVLEIAEAIRSLGLTILKGITEPSGAKTWIWFVVEGHCKRCCGSTMVFGVKGQNRSMRRMDILWPLVQLLQSKTTV</sequence>
<dbReference type="PANTHER" id="PTHR46196:SF1">
    <property type="entry name" value="TRANSCRIPTION FACTOR EMB1444-RELATED"/>
    <property type="match status" value="1"/>
</dbReference>
<dbReference type="GO" id="GO:0046983">
    <property type="term" value="F:protein dimerization activity"/>
    <property type="evidence" value="ECO:0007669"/>
    <property type="project" value="InterPro"/>
</dbReference>
<dbReference type="InterPro" id="IPR043561">
    <property type="entry name" value="LHW-like"/>
</dbReference>
<dbReference type="InterPro" id="IPR025610">
    <property type="entry name" value="MYC/MYB_N"/>
</dbReference>
<evidence type="ECO:0000256" key="4">
    <source>
        <dbReference type="ARBA" id="ARBA00023242"/>
    </source>
</evidence>
<evidence type="ECO:0000256" key="2">
    <source>
        <dbReference type="ARBA" id="ARBA00023015"/>
    </source>
</evidence>
<dbReference type="InterPro" id="IPR036638">
    <property type="entry name" value="HLH_DNA-bd_sf"/>
</dbReference>
<dbReference type="GO" id="GO:0005634">
    <property type="term" value="C:nucleus"/>
    <property type="evidence" value="ECO:0007669"/>
    <property type="project" value="UniProtKB-SubCell"/>
</dbReference>
<feature type="compositionally biased region" description="Basic and acidic residues" evidence="5">
    <location>
        <begin position="570"/>
        <end position="583"/>
    </location>
</feature>